<feature type="disulfide bond" evidence="3">
    <location>
        <begin position="133"/>
        <end position="146"/>
    </location>
</feature>
<protein>
    <recommendedName>
        <fullName evidence="4">ShKT domain-containing protein</fullName>
    </recommendedName>
</protein>
<dbReference type="PROSITE" id="PS01010">
    <property type="entry name" value="CRISP_2"/>
    <property type="match status" value="1"/>
</dbReference>
<dbReference type="Gene3D" id="3.40.33.10">
    <property type="entry name" value="CAP"/>
    <property type="match status" value="1"/>
</dbReference>
<sequence length="153" mass="17287">MWVLISSQKHAADFSALSSDLPEVQKEVVDKHNTLRRQVEPSASNMLRMLVWYKSYLIGCAVSHCDHKIYKYFYVCQYCPAGNVLGINYYSPYKKGERCGDCPSKCDDGLCTNPCTYEDEFSNCAQLKKAHSCNPPLMKASCRGSCLCESEIQ</sequence>
<dbReference type="SMART" id="SM00198">
    <property type="entry name" value="SCP"/>
    <property type="match status" value="1"/>
</dbReference>
<dbReference type="Pfam" id="PF08562">
    <property type="entry name" value="Crisp"/>
    <property type="match status" value="1"/>
</dbReference>
<comment type="caution">
    <text evidence="5">The sequence shown here is derived from an EMBL/GenBank/DDBJ whole genome shotgun (WGS) entry which is preliminary data.</text>
</comment>
<dbReference type="InterPro" id="IPR042076">
    <property type="entry name" value="Crisp-like_dom"/>
</dbReference>
<dbReference type="InterPro" id="IPR013871">
    <property type="entry name" value="Cysteine_rich_secretory"/>
</dbReference>
<comment type="caution">
    <text evidence="3">Lacks conserved residue(s) required for the propagation of feature annotation.</text>
</comment>
<organism evidence="5 6">
    <name type="scientific">Phrynosoma platyrhinos</name>
    <name type="common">Desert horned lizard</name>
    <dbReference type="NCBI Taxonomy" id="52577"/>
    <lineage>
        <taxon>Eukaryota</taxon>
        <taxon>Metazoa</taxon>
        <taxon>Chordata</taxon>
        <taxon>Craniata</taxon>
        <taxon>Vertebrata</taxon>
        <taxon>Euteleostomi</taxon>
        <taxon>Lepidosauria</taxon>
        <taxon>Squamata</taxon>
        <taxon>Bifurcata</taxon>
        <taxon>Unidentata</taxon>
        <taxon>Episquamata</taxon>
        <taxon>Toxicofera</taxon>
        <taxon>Iguania</taxon>
        <taxon>Phrynosomatidae</taxon>
        <taxon>Phrynosomatinae</taxon>
        <taxon>Phrynosoma</taxon>
    </lineage>
</organism>
<dbReference type="SUPFAM" id="SSF55797">
    <property type="entry name" value="PR-1-like"/>
    <property type="match status" value="1"/>
</dbReference>
<keyword evidence="2 3" id="KW-1015">Disulfide bond</keyword>
<keyword evidence="6" id="KW-1185">Reference proteome</keyword>
<evidence type="ECO:0000256" key="3">
    <source>
        <dbReference type="PROSITE-ProRule" id="PRU01005"/>
    </source>
</evidence>
<evidence type="ECO:0000313" key="6">
    <source>
        <dbReference type="Proteomes" id="UP000826234"/>
    </source>
</evidence>
<feature type="disulfide bond" evidence="3">
    <location>
        <begin position="124"/>
        <end position="142"/>
    </location>
</feature>
<accession>A0ABQ7SX29</accession>
<reference evidence="5 6" key="1">
    <citation type="journal article" date="2022" name="Gigascience">
        <title>A chromosome-level genome assembly and annotation of the desert horned lizard, Phrynosoma platyrhinos, provides insight into chromosomal rearrangements among reptiles.</title>
        <authorList>
            <person name="Koochekian N."/>
            <person name="Ascanio A."/>
            <person name="Farleigh K."/>
            <person name="Card D.C."/>
            <person name="Schield D.R."/>
            <person name="Castoe T.A."/>
            <person name="Jezkova T."/>
        </authorList>
    </citation>
    <scope>NUCLEOTIDE SEQUENCE [LARGE SCALE GENOMIC DNA]</scope>
    <source>
        <strain evidence="5">NK-2021</strain>
    </source>
</reference>
<dbReference type="SUPFAM" id="SSF57546">
    <property type="entry name" value="Crisp domain-like"/>
    <property type="match status" value="1"/>
</dbReference>
<evidence type="ECO:0000313" key="5">
    <source>
        <dbReference type="EMBL" id="KAH0621823.1"/>
    </source>
</evidence>
<gene>
    <name evidence="5" type="ORF">JD844_023469</name>
</gene>
<feature type="domain" description="ShKT" evidence="4">
    <location>
        <begin position="115"/>
        <end position="148"/>
    </location>
</feature>
<dbReference type="PROSITE" id="PS51670">
    <property type="entry name" value="SHKT"/>
    <property type="match status" value="1"/>
</dbReference>
<comment type="similarity">
    <text evidence="1">Belongs to the CRISP family.</text>
</comment>
<dbReference type="Proteomes" id="UP000826234">
    <property type="component" value="Unassembled WGS sequence"/>
</dbReference>
<evidence type="ECO:0000256" key="2">
    <source>
        <dbReference type="ARBA" id="ARBA00023157"/>
    </source>
</evidence>
<dbReference type="EMBL" id="JAIPUX010003289">
    <property type="protein sequence ID" value="KAH0621823.1"/>
    <property type="molecule type" value="Genomic_DNA"/>
</dbReference>
<proteinExistence type="inferred from homology"/>
<dbReference type="InterPro" id="IPR035940">
    <property type="entry name" value="CAP_sf"/>
</dbReference>
<evidence type="ECO:0000259" key="4">
    <source>
        <dbReference type="PROSITE" id="PS51670"/>
    </source>
</evidence>
<dbReference type="InterPro" id="IPR018244">
    <property type="entry name" value="Allrgn_V5/Tpx1_CS"/>
</dbReference>
<dbReference type="InterPro" id="IPR014044">
    <property type="entry name" value="CAP_dom"/>
</dbReference>
<dbReference type="InterPro" id="IPR003582">
    <property type="entry name" value="ShKT_dom"/>
</dbReference>
<dbReference type="Gene3D" id="1.10.10.740">
    <property type="entry name" value="Crisp domain"/>
    <property type="match status" value="1"/>
</dbReference>
<name>A0ABQ7SX29_PHRPL</name>
<evidence type="ECO:0000256" key="1">
    <source>
        <dbReference type="ARBA" id="ARBA00009923"/>
    </source>
</evidence>